<dbReference type="EMBL" id="BAAATM010000003">
    <property type="protein sequence ID" value="GAA2518860.1"/>
    <property type="molecule type" value="Genomic_DNA"/>
</dbReference>
<reference evidence="3 4" key="1">
    <citation type="journal article" date="2019" name="Int. J. Syst. Evol. Microbiol.">
        <title>The Global Catalogue of Microorganisms (GCM) 10K type strain sequencing project: providing services to taxonomists for standard genome sequencing and annotation.</title>
        <authorList>
            <consortium name="The Broad Institute Genomics Platform"/>
            <consortium name="The Broad Institute Genome Sequencing Center for Infectious Disease"/>
            <person name="Wu L."/>
            <person name="Ma J."/>
        </authorList>
    </citation>
    <scope>NUCLEOTIDE SEQUENCE [LARGE SCALE GENOMIC DNA]</scope>
    <source>
        <strain evidence="3 4">JCM 6924</strain>
    </source>
</reference>
<evidence type="ECO:0000256" key="1">
    <source>
        <dbReference type="SAM" id="MobiDB-lite"/>
    </source>
</evidence>
<proteinExistence type="predicted"/>
<accession>A0ABN3ND11</accession>
<dbReference type="InterPro" id="IPR001387">
    <property type="entry name" value="Cro/C1-type_HTH"/>
</dbReference>
<feature type="region of interest" description="Disordered" evidence="1">
    <location>
        <begin position="91"/>
        <end position="122"/>
    </location>
</feature>
<evidence type="ECO:0000256" key="2">
    <source>
        <dbReference type="SAM" id="Phobius"/>
    </source>
</evidence>
<evidence type="ECO:0000313" key="4">
    <source>
        <dbReference type="Proteomes" id="UP001501095"/>
    </source>
</evidence>
<protein>
    <recommendedName>
        <fullName evidence="5">HTH cro/C1-type domain-containing protein</fullName>
    </recommendedName>
</protein>
<keyword evidence="2" id="KW-0812">Transmembrane</keyword>
<dbReference type="SUPFAM" id="SSF47413">
    <property type="entry name" value="lambda repressor-like DNA-binding domains"/>
    <property type="match status" value="1"/>
</dbReference>
<gene>
    <name evidence="3" type="ORF">GCM10010423_08810</name>
</gene>
<keyword evidence="2" id="KW-0472">Membrane</keyword>
<organism evidence="3 4">
    <name type="scientific">Streptomyces levis</name>
    <dbReference type="NCBI Taxonomy" id="285566"/>
    <lineage>
        <taxon>Bacteria</taxon>
        <taxon>Bacillati</taxon>
        <taxon>Actinomycetota</taxon>
        <taxon>Actinomycetes</taxon>
        <taxon>Kitasatosporales</taxon>
        <taxon>Streptomycetaceae</taxon>
        <taxon>Streptomyces</taxon>
    </lineage>
</organism>
<name>A0ABN3ND11_9ACTN</name>
<feature type="compositionally biased region" description="Low complexity" evidence="1">
    <location>
        <begin position="106"/>
        <end position="121"/>
    </location>
</feature>
<dbReference type="Gene3D" id="1.10.260.40">
    <property type="entry name" value="lambda repressor-like DNA-binding domains"/>
    <property type="match status" value="1"/>
</dbReference>
<evidence type="ECO:0008006" key="5">
    <source>
        <dbReference type="Google" id="ProtNLM"/>
    </source>
</evidence>
<evidence type="ECO:0000313" key="3">
    <source>
        <dbReference type="EMBL" id="GAA2518860.1"/>
    </source>
</evidence>
<keyword evidence="4" id="KW-1185">Reference proteome</keyword>
<dbReference type="RefSeq" id="WP_344534063.1">
    <property type="nucleotide sequence ID" value="NZ_BAAATM010000003.1"/>
</dbReference>
<keyword evidence="2" id="KW-1133">Transmembrane helix</keyword>
<sequence>MTRWRPLPEALPREARHLVEQLRSLKDRTGLSLAELARRTAYSKSSWQRYLSGAKQPPRGAVQALCRVAGAEQARLLALWDLADPTWPHCVAGAPPPGAPPPGPSPLGASPPGASPLGAFPPGVPPHGLAGAAGSAGVPAAGAPGAGLAHRRWRAAALVSFAVIVVLLAGLLWVLPLGRG</sequence>
<comment type="caution">
    <text evidence="3">The sequence shown here is derived from an EMBL/GenBank/DDBJ whole genome shotgun (WGS) entry which is preliminary data.</text>
</comment>
<dbReference type="Proteomes" id="UP001501095">
    <property type="component" value="Unassembled WGS sequence"/>
</dbReference>
<dbReference type="Pfam" id="PF13560">
    <property type="entry name" value="HTH_31"/>
    <property type="match status" value="1"/>
</dbReference>
<feature type="compositionally biased region" description="Pro residues" evidence="1">
    <location>
        <begin position="94"/>
        <end position="105"/>
    </location>
</feature>
<dbReference type="InterPro" id="IPR010982">
    <property type="entry name" value="Lambda_DNA-bd_dom_sf"/>
</dbReference>
<feature type="transmembrane region" description="Helical" evidence="2">
    <location>
        <begin position="155"/>
        <end position="175"/>
    </location>
</feature>
<dbReference type="CDD" id="cd00093">
    <property type="entry name" value="HTH_XRE"/>
    <property type="match status" value="1"/>
</dbReference>